<keyword evidence="4" id="KW-0812">Transmembrane</keyword>
<dbReference type="PANTHER" id="PTHR45627:SF12">
    <property type="entry name" value="ADENYLATE CYCLASE TYPE 2"/>
    <property type="match status" value="1"/>
</dbReference>
<reference evidence="5" key="1">
    <citation type="submission" date="2021-02" db="EMBL/GenBank/DDBJ databases">
        <authorList>
            <person name="Nowell W R."/>
        </authorList>
    </citation>
    <scope>NUCLEOTIDE SEQUENCE</scope>
</reference>
<dbReference type="Proteomes" id="UP000663881">
    <property type="component" value="Unassembled WGS sequence"/>
</dbReference>
<evidence type="ECO:0000313" key="7">
    <source>
        <dbReference type="Proteomes" id="UP000663891"/>
    </source>
</evidence>
<dbReference type="GO" id="GO:0007189">
    <property type="term" value="P:adenylate cyclase-activating G protein-coupled receptor signaling pathway"/>
    <property type="evidence" value="ECO:0007669"/>
    <property type="project" value="TreeGrafter"/>
</dbReference>
<name>A0A814XFM5_9BILA</name>
<feature type="transmembrane region" description="Helical" evidence="4">
    <location>
        <begin position="666"/>
        <end position="689"/>
    </location>
</feature>
<dbReference type="EMBL" id="CAJOAY010000569">
    <property type="protein sequence ID" value="CAF3694144.1"/>
    <property type="molecule type" value="Genomic_DNA"/>
</dbReference>
<dbReference type="EMBL" id="CAJNON010000352">
    <property type="protein sequence ID" value="CAF1214404.1"/>
    <property type="molecule type" value="Genomic_DNA"/>
</dbReference>
<feature type="compositionally biased region" description="Polar residues" evidence="3">
    <location>
        <begin position="1367"/>
        <end position="1381"/>
    </location>
</feature>
<evidence type="ECO:0000256" key="2">
    <source>
        <dbReference type="ARBA" id="ARBA00023239"/>
    </source>
</evidence>
<keyword evidence="2" id="KW-0456">Lyase</keyword>
<feature type="transmembrane region" description="Helical" evidence="4">
    <location>
        <begin position="21"/>
        <end position="40"/>
    </location>
</feature>
<feature type="transmembrane region" description="Helical" evidence="4">
    <location>
        <begin position="479"/>
        <end position="497"/>
    </location>
</feature>
<feature type="transmembrane region" description="Helical" evidence="4">
    <location>
        <begin position="52"/>
        <end position="73"/>
    </location>
</feature>
<protein>
    <submittedName>
        <fullName evidence="5">Uncharacterized protein</fullName>
    </submittedName>
</protein>
<evidence type="ECO:0000256" key="3">
    <source>
        <dbReference type="SAM" id="MobiDB-lite"/>
    </source>
</evidence>
<feature type="transmembrane region" description="Helical" evidence="4">
    <location>
        <begin position="158"/>
        <end position="177"/>
    </location>
</feature>
<comment type="caution">
    <text evidence="5">The sequence shown here is derived from an EMBL/GenBank/DDBJ whole genome shotgun (WGS) entry which is preliminary data.</text>
</comment>
<keyword evidence="4" id="KW-0472">Membrane</keyword>
<sequence>MNDCDDLNFYYKKFLNKLSKICLKIFLPLLLLINIFTLLFCRLFLSNHIFDIHIKIYLILIVVTCILLLFIRIHSKRKKIWIFTRFLIIFLLIIPLILTYQTEQFHILLSSISIILLYSLLTFTLLQSLLISLSISILHLILILNLKTNPIQWKSLEFFTIIFYHLIINLTGLYSYISSIQHIREHFYAYKTNLFEKNKYNLDCKKLHTIIGYCQKSPTILNTNSLSKFGTVINCSISLNEQTRIHTCDELASLIDVLYCQIEQLILQIQPDAYYLFDNETILISLLNENNNEQLNIENSCHLAIELYRFIQHVNNITQWNLTLIIGIDYNQINILSSRYIEGLAYDYSRWLRDECVVKDRIHVSNKIYEILKENSLYKFSVITNNLTYLLFHTNMYESFNNGLILVNTSNMIDQLTRIQAEYYVEKHLGTITLSRTLRKRSLFELTSEYIHWFNLNFREKYLTKDFQTLHRTNRPKNFIYVFILLILIGSLLQSLIINHLNFYYLILFPLIIIGLIILIIIFYYLIRTENSDINRKFYVYLNILICLTLTTLIFVAIQYHSIQNFKYLFISNNPMNITILSTTLDNTTSTEVKPIHSEPISSFDRQYHEYLVLSPIYPLYFCTLFRQCSWIIKTFCIICCSFLQLYILEYIWLTTNTYFLSINTLHHYTTFTLIIFHNILLIILSYIYEWFEKIDFIWLKQIDNERLMIIRQRNQLIKQISSILPLRVINYYLNTNWNLSLTQHYHYKYDRMGLLYIRFNSSNNKDEYCLIHCINNIEYLLRTNEKYLNIVMHKKSTTKELIFSLDLNNSSKSIQQLVELLFQIDEYIKSYQINLTACLHIGSIHEILIHFIKYPLIDIWSEHILFIQLLISKIQLNHCLVTSTVYHLLNDLYLFRTAGSIIDTQINIENNTNIYFLLGRLIGDNVFQGRNTLPLIINQPNNDTIPKSSSTDESHFSQNDKNFSITTTTTTSSDIINDQQSLLKQSTRKHVRISNQNSFQTSYRDTLLQALSPPTNNTHQIGPVKKLTNLIYSGDNNGWSSKEVSINESKSLMSTTQKIRHEQTDDNNLSKSVSASSNHPMSSKRKSCMNDNIQPLVHDRSSKDVTNPSHSISTPNEETTSSFSGWDDPPSSSLPINHETKQQESIKQTITNSSNVDNHYPSQPYDISFTVNMTTSDIKSNIPQQQQISSFRPLLPFNLAHKLIAETSESEISVHHEPWTRNTVYQSKNLPRTCFSSSYNNLSNIRSKQRRPPTLCHPDLLQRWLEDQLNQFRSHIKQTPPPLTKKFHQYTTTENDSSDNESDTLHENTFPILNTKSKKRPYNHIRYKSLRKNTQLVRHESLNDRNRSVINENNPPKNKFPKRTDSSSIPASDQSDVSSSRPDHLSEGVLSNFESEYDNMYTQNLNSNEKTKIVNKSQIITDNDDDNIDNNDSDDETTLATTINRCYF</sequence>
<feature type="transmembrane region" description="Helical" evidence="4">
    <location>
        <begin position="503"/>
        <end position="526"/>
    </location>
</feature>
<feature type="region of interest" description="Disordered" evidence="3">
    <location>
        <begin position="1053"/>
        <end position="1145"/>
    </location>
</feature>
<feature type="transmembrane region" description="Helical" evidence="4">
    <location>
        <begin position="633"/>
        <end position="654"/>
    </location>
</feature>
<feature type="transmembrane region" description="Helical" evidence="4">
    <location>
        <begin position="128"/>
        <end position="146"/>
    </location>
</feature>
<dbReference type="Proteomes" id="UP000663891">
    <property type="component" value="Unassembled WGS sequence"/>
</dbReference>
<dbReference type="OrthoDB" id="10026241at2759"/>
<accession>A0A814XFM5</accession>
<evidence type="ECO:0000256" key="1">
    <source>
        <dbReference type="ARBA" id="ARBA00022741"/>
    </source>
</evidence>
<evidence type="ECO:0000256" key="4">
    <source>
        <dbReference type="SAM" id="Phobius"/>
    </source>
</evidence>
<evidence type="ECO:0000313" key="6">
    <source>
        <dbReference type="EMBL" id="CAF3694144.1"/>
    </source>
</evidence>
<feature type="compositionally biased region" description="Polar residues" evidence="3">
    <location>
        <begin position="1067"/>
        <end position="1082"/>
    </location>
</feature>
<gene>
    <name evidence="6" type="ORF">OKA104_LOCUS12023</name>
    <name evidence="5" type="ORF">VCS650_LOCUS26363</name>
</gene>
<dbReference type="GO" id="GO:0004016">
    <property type="term" value="F:adenylate cyclase activity"/>
    <property type="evidence" value="ECO:0007669"/>
    <property type="project" value="TreeGrafter"/>
</dbReference>
<dbReference type="GO" id="GO:0000166">
    <property type="term" value="F:nucleotide binding"/>
    <property type="evidence" value="ECO:0007669"/>
    <property type="project" value="UniProtKB-KW"/>
</dbReference>
<organism evidence="5 7">
    <name type="scientific">Adineta steineri</name>
    <dbReference type="NCBI Taxonomy" id="433720"/>
    <lineage>
        <taxon>Eukaryota</taxon>
        <taxon>Metazoa</taxon>
        <taxon>Spiralia</taxon>
        <taxon>Gnathifera</taxon>
        <taxon>Rotifera</taxon>
        <taxon>Eurotatoria</taxon>
        <taxon>Bdelloidea</taxon>
        <taxon>Adinetida</taxon>
        <taxon>Adinetidae</taxon>
        <taxon>Adineta</taxon>
    </lineage>
</organism>
<keyword evidence="1" id="KW-0547">Nucleotide-binding</keyword>
<feature type="compositionally biased region" description="Basic residues" evidence="3">
    <location>
        <begin position="1317"/>
        <end position="1332"/>
    </location>
</feature>
<evidence type="ECO:0000313" key="5">
    <source>
        <dbReference type="EMBL" id="CAF1214404.1"/>
    </source>
</evidence>
<feature type="region of interest" description="Disordered" evidence="3">
    <location>
        <begin position="1278"/>
        <end position="1387"/>
    </location>
</feature>
<feature type="compositionally biased region" description="Polar residues" evidence="3">
    <location>
        <begin position="1105"/>
        <end position="1136"/>
    </location>
</feature>
<keyword evidence="4" id="KW-1133">Transmembrane helix</keyword>
<feature type="compositionally biased region" description="Basic and acidic residues" evidence="3">
    <location>
        <begin position="1338"/>
        <end position="1348"/>
    </location>
</feature>
<feature type="transmembrane region" description="Helical" evidence="4">
    <location>
        <begin position="104"/>
        <end position="121"/>
    </location>
</feature>
<dbReference type="GO" id="GO:0005886">
    <property type="term" value="C:plasma membrane"/>
    <property type="evidence" value="ECO:0007669"/>
    <property type="project" value="TreeGrafter"/>
</dbReference>
<feature type="transmembrane region" description="Helical" evidence="4">
    <location>
        <begin position="538"/>
        <end position="560"/>
    </location>
</feature>
<feature type="transmembrane region" description="Helical" evidence="4">
    <location>
        <begin position="80"/>
        <end position="98"/>
    </location>
</feature>
<proteinExistence type="predicted"/>
<dbReference type="PANTHER" id="PTHR45627">
    <property type="entry name" value="ADENYLATE CYCLASE TYPE 1"/>
    <property type="match status" value="1"/>
</dbReference>